<evidence type="ECO:0000313" key="4">
    <source>
        <dbReference type="Proteomes" id="UP000680714"/>
    </source>
</evidence>
<accession>A0ABS5IHQ5</accession>
<dbReference type="Pfam" id="PF13358">
    <property type="entry name" value="DDE_3"/>
    <property type="match status" value="1"/>
</dbReference>
<feature type="domain" description="Winged helix-turn helix" evidence="2">
    <location>
        <begin position="108"/>
        <end position="165"/>
    </location>
</feature>
<comment type="caution">
    <text evidence="3">The sequence shown here is derived from an EMBL/GenBank/DDBJ whole genome shotgun (WGS) entry which is preliminary data.</text>
</comment>
<name>A0ABS5IHQ5_9PROT</name>
<dbReference type="InterPro" id="IPR036397">
    <property type="entry name" value="RNaseH_sf"/>
</dbReference>
<organism evidence="3 4">
    <name type="scientific">Magnetospirillum sulfuroxidans</name>
    <dbReference type="NCBI Taxonomy" id="611300"/>
    <lineage>
        <taxon>Bacteria</taxon>
        <taxon>Pseudomonadati</taxon>
        <taxon>Pseudomonadota</taxon>
        <taxon>Alphaproteobacteria</taxon>
        <taxon>Rhodospirillales</taxon>
        <taxon>Rhodospirillaceae</taxon>
        <taxon>Magnetospirillum</taxon>
    </lineage>
</organism>
<evidence type="ECO:0000259" key="1">
    <source>
        <dbReference type="Pfam" id="PF13358"/>
    </source>
</evidence>
<dbReference type="Pfam" id="PF13592">
    <property type="entry name" value="HTH_33"/>
    <property type="match status" value="1"/>
</dbReference>
<evidence type="ECO:0000313" key="3">
    <source>
        <dbReference type="EMBL" id="MBR9973929.1"/>
    </source>
</evidence>
<protein>
    <submittedName>
        <fullName evidence="3">IS630 family transposase</fullName>
    </submittedName>
</protein>
<proteinExistence type="predicted"/>
<dbReference type="Proteomes" id="UP000680714">
    <property type="component" value="Unassembled WGS sequence"/>
</dbReference>
<keyword evidence="4" id="KW-1185">Reference proteome</keyword>
<dbReference type="InterPro" id="IPR009057">
    <property type="entry name" value="Homeodomain-like_sf"/>
</dbReference>
<dbReference type="Gene3D" id="3.30.420.10">
    <property type="entry name" value="Ribonuclease H-like superfamily/Ribonuclease H"/>
    <property type="match status" value="1"/>
</dbReference>
<dbReference type="InterPro" id="IPR047655">
    <property type="entry name" value="Transpos_IS630-like"/>
</dbReference>
<feature type="domain" description="Tc1-like transposase DDE" evidence="1">
    <location>
        <begin position="185"/>
        <end position="323"/>
    </location>
</feature>
<dbReference type="InterPro" id="IPR025959">
    <property type="entry name" value="Winged_HTH_dom"/>
</dbReference>
<gene>
    <name evidence="3" type="ORF">KEC16_19605</name>
</gene>
<reference evidence="3 4" key="1">
    <citation type="submission" date="2021-04" db="EMBL/GenBank/DDBJ databases">
        <title>Magnetospirillum sulfuroxidans sp. nov., a facultative chemolithoautotrophic sulfur-oxidizing alphaproteobacterium isolated from freshwater sediment and proposals for Paramagetospirillum gen. nov., and Magnetospirillaceae fam. nov.</title>
        <authorList>
            <person name="Koziaeva V."/>
            <person name="Geelhoed J.S."/>
            <person name="Sorokin D.Y."/>
            <person name="Grouzdev D.S."/>
        </authorList>
    </citation>
    <scope>NUCLEOTIDE SEQUENCE [LARGE SCALE GENOMIC DNA]</scope>
    <source>
        <strain evidence="3 4">J10</strain>
    </source>
</reference>
<dbReference type="SUPFAM" id="SSF46689">
    <property type="entry name" value="Homeodomain-like"/>
    <property type="match status" value="1"/>
</dbReference>
<dbReference type="RefSeq" id="WP_211552106.1">
    <property type="nucleotide sequence ID" value="NZ_JAGTUF010000054.1"/>
</dbReference>
<evidence type="ECO:0000259" key="2">
    <source>
        <dbReference type="Pfam" id="PF13592"/>
    </source>
</evidence>
<dbReference type="InterPro" id="IPR038717">
    <property type="entry name" value="Tc1-like_DDE_dom"/>
</dbReference>
<dbReference type="NCBIfam" id="NF033545">
    <property type="entry name" value="transpos_IS630"/>
    <property type="match status" value="1"/>
</dbReference>
<sequence length="353" mass="39534">MAAAVQLREDFTAQGLRELARVSRCANQTRRLLALAEIYDGRSRTEAARVGGVGLQTLRDWVLSFNAEGPSGLLNGKAPGSPPILDASQRQALAVMVDTGPIPSVHGVVRWRLVDLAQWLFEEFRLSISKQTLSRELRAMGFRKISARPRHHAQDAEAPEAFKKNFPARLEEIATHEVAGKPIEIWWQDEARIGQKNKITRRWARRGTRPVAPHDQRTKSAWLFGAICPAEGKGAGLVLPFCNTRAMTLHLEEISLAVAPGAHAVVLLDQAGWHLADDLPIPDNITLLPLPPKCPELNPVENIWQFIRENWLSNRVFASYEEIVDHCCCAWNKLVDQPWTIMSIGLRQWAHGF</sequence>
<dbReference type="Pfam" id="PF13551">
    <property type="entry name" value="HTH_29"/>
    <property type="match status" value="1"/>
</dbReference>
<dbReference type="EMBL" id="JAGTUF010000054">
    <property type="protein sequence ID" value="MBR9973929.1"/>
    <property type="molecule type" value="Genomic_DNA"/>
</dbReference>